<accession>A0A4R2RIE8</accession>
<feature type="binding site" evidence="5">
    <location>
        <position position="220"/>
    </location>
    <ligand>
        <name>Ni(2+)</name>
        <dbReference type="ChEBI" id="CHEBI:49786"/>
    </ligand>
</feature>
<dbReference type="PANTHER" id="PTHR43485">
    <property type="entry name" value="HYDROGENASE-4 COMPONENT G"/>
    <property type="match status" value="1"/>
</dbReference>
<evidence type="ECO:0000259" key="6">
    <source>
        <dbReference type="Pfam" id="PF00329"/>
    </source>
</evidence>
<dbReference type="PROSITE" id="PS00507">
    <property type="entry name" value="NI_HGENASE_L_1"/>
    <property type="match status" value="1"/>
</dbReference>
<dbReference type="PANTHER" id="PTHR43485:SF1">
    <property type="entry name" value="FORMATE HYDROGENLYASE SUBUNIT 5-RELATED"/>
    <property type="match status" value="1"/>
</dbReference>
<dbReference type="AlphaFoldDB" id="A0A4R2RIE8"/>
<keyword evidence="5" id="KW-0408">Iron</keyword>
<feature type="binding site" evidence="5">
    <location>
        <position position="223"/>
    </location>
    <ligand>
        <name>Fe cation</name>
        <dbReference type="ChEBI" id="CHEBI:24875"/>
    </ligand>
</feature>
<gene>
    <name evidence="8" type="ORF">EDD73_12021</name>
</gene>
<evidence type="ECO:0000313" key="8">
    <source>
        <dbReference type="EMBL" id="TCP62604.1"/>
    </source>
</evidence>
<dbReference type="GO" id="GO:0048038">
    <property type="term" value="F:quinone binding"/>
    <property type="evidence" value="ECO:0007669"/>
    <property type="project" value="InterPro"/>
</dbReference>
<dbReference type="Pfam" id="PF00329">
    <property type="entry name" value="Complex1_30kDa"/>
    <property type="match status" value="1"/>
</dbReference>
<dbReference type="Proteomes" id="UP000294813">
    <property type="component" value="Unassembled WGS sequence"/>
</dbReference>
<dbReference type="Pfam" id="PF00374">
    <property type="entry name" value="NiFeSe_Hases"/>
    <property type="match status" value="1"/>
</dbReference>
<keyword evidence="5" id="KW-0479">Metal-binding</keyword>
<dbReference type="InterPro" id="IPR001268">
    <property type="entry name" value="NADH_UbQ_OxRdtase_30kDa_su"/>
</dbReference>
<feature type="binding site" evidence="5">
    <location>
        <position position="201"/>
    </location>
    <ligand>
        <name>Mg(2+)</name>
        <dbReference type="ChEBI" id="CHEBI:18420"/>
    </ligand>
</feature>
<feature type="binding site" evidence="5">
    <location>
        <position position="484"/>
    </location>
    <ligand>
        <name>Mg(2+)</name>
        <dbReference type="ChEBI" id="CHEBI:18420"/>
    </ligand>
</feature>
<keyword evidence="5" id="KW-0533">Nickel</keyword>
<dbReference type="PROSITE" id="PS00542">
    <property type="entry name" value="COMPLEX1_30K"/>
    <property type="match status" value="1"/>
</dbReference>
<dbReference type="RefSeq" id="WP_131919778.1">
    <property type="nucleotide sequence ID" value="NZ_JAOQNU010000019.1"/>
</dbReference>
<reference evidence="8 9" key="1">
    <citation type="submission" date="2019-03" db="EMBL/GenBank/DDBJ databases">
        <title>Genomic Encyclopedia of Type Strains, Phase IV (KMG-IV): sequencing the most valuable type-strain genomes for metagenomic binning, comparative biology and taxonomic classification.</title>
        <authorList>
            <person name="Goeker M."/>
        </authorList>
    </citation>
    <scope>NUCLEOTIDE SEQUENCE [LARGE SCALE GENOMIC DNA]</scope>
    <source>
        <strain evidence="8 9">DSM 11170</strain>
    </source>
</reference>
<evidence type="ECO:0000256" key="1">
    <source>
        <dbReference type="ARBA" id="ARBA00004202"/>
    </source>
</evidence>
<dbReference type="Pfam" id="PF00346">
    <property type="entry name" value="Complex1_49kDa"/>
    <property type="match status" value="1"/>
</dbReference>
<dbReference type="SUPFAM" id="SSF143243">
    <property type="entry name" value="Nqo5-like"/>
    <property type="match status" value="1"/>
</dbReference>
<dbReference type="Gene3D" id="1.10.645.10">
    <property type="entry name" value="Cytochrome-c3 Hydrogenase, chain B"/>
    <property type="match status" value="1"/>
</dbReference>
<dbReference type="GO" id="GO:0008901">
    <property type="term" value="F:ferredoxin hydrogenase activity"/>
    <property type="evidence" value="ECO:0007669"/>
    <property type="project" value="InterPro"/>
</dbReference>
<dbReference type="InterPro" id="IPR018194">
    <property type="entry name" value="Ni-dep_hyd_lsu_Ni_BS"/>
</dbReference>
<name>A0A4R2RIE8_9FIRM</name>
<proteinExistence type="predicted"/>
<comment type="cofactor">
    <cofactor evidence="5">
        <name>Ni(2+)</name>
        <dbReference type="ChEBI" id="CHEBI:49786"/>
    </cofactor>
</comment>
<dbReference type="Gene3D" id="3.30.460.80">
    <property type="entry name" value="NADH:ubiquinone oxidoreductase, 30kDa subunit"/>
    <property type="match status" value="1"/>
</dbReference>
<keyword evidence="5" id="KW-0460">Magnesium</keyword>
<dbReference type="InterPro" id="IPR020396">
    <property type="entry name" value="NADH_UbQ_OxRdtase_CS"/>
</dbReference>
<evidence type="ECO:0000256" key="5">
    <source>
        <dbReference type="PIRSR" id="PIRSR601501-1"/>
    </source>
</evidence>
<comment type="subcellular location">
    <subcellularLocation>
        <location evidence="1">Cell membrane</location>
        <topology evidence="1">Peripheral membrane protein</topology>
    </subcellularLocation>
</comment>
<dbReference type="InterPro" id="IPR029014">
    <property type="entry name" value="NiFe-Hase_large"/>
</dbReference>
<protein>
    <submittedName>
        <fullName evidence="8">Ni,Fe-hydrogenase III large subunit</fullName>
    </submittedName>
</protein>
<dbReference type="EMBL" id="SLXT01000020">
    <property type="protein sequence ID" value="TCP62604.1"/>
    <property type="molecule type" value="Genomic_DNA"/>
</dbReference>
<dbReference type="GO" id="GO:0016651">
    <property type="term" value="F:oxidoreductase activity, acting on NAD(P)H"/>
    <property type="evidence" value="ECO:0007669"/>
    <property type="project" value="InterPro"/>
</dbReference>
<evidence type="ECO:0000313" key="9">
    <source>
        <dbReference type="Proteomes" id="UP000294813"/>
    </source>
</evidence>
<feature type="binding site" evidence="5">
    <location>
        <position position="517"/>
    </location>
    <ligand>
        <name>Ni(2+)</name>
        <dbReference type="ChEBI" id="CHEBI:49786"/>
    </ligand>
</feature>
<dbReference type="InterPro" id="IPR001135">
    <property type="entry name" value="NADH_Q_OxRdtase_suD"/>
</dbReference>
<comment type="caution">
    <text evidence="8">The sequence shown here is derived from an EMBL/GenBank/DDBJ whole genome shotgun (WGS) entry which is preliminary data.</text>
</comment>
<dbReference type="InterPro" id="IPR037232">
    <property type="entry name" value="NADH_quin_OxRdtase_su_C/D-like"/>
</dbReference>
<evidence type="ECO:0000256" key="2">
    <source>
        <dbReference type="ARBA" id="ARBA00022448"/>
    </source>
</evidence>
<keyword evidence="3" id="KW-0560">Oxidoreductase</keyword>
<feature type="binding site" evidence="5">
    <location>
        <position position="223"/>
    </location>
    <ligand>
        <name>Ni(2+)</name>
        <dbReference type="ChEBI" id="CHEBI:49786"/>
    </ligand>
</feature>
<dbReference type="SUPFAM" id="SSF56762">
    <property type="entry name" value="HydB/Nqo4-like"/>
    <property type="match status" value="1"/>
</dbReference>
<evidence type="ECO:0000256" key="4">
    <source>
        <dbReference type="ARBA" id="ARBA00023027"/>
    </source>
</evidence>
<dbReference type="GO" id="GO:0008137">
    <property type="term" value="F:NADH dehydrogenase (ubiquinone) activity"/>
    <property type="evidence" value="ECO:0007669"/>
    <property type="project" value="InterPro"/>
</dbReference>
<keyword evidence="9" id="KW-1185">Reference proteome</keyword>
<evidence type="ECO:0000256" key="3">
    <source>
        <dbReference type="ARBA" id="ARBA00023002"/>
    </source>
</evidence>
<feature type="domain" description="NADH:ubiquinone oxidoreductase 30kDa subunit" evidence="6">
    <location>
        <begin position="24"/>
        <end position="140"/>
    </location>
</feature>
<evidence type="ECO:0000259" key="7">
    <source>
        <dbReference type="Pfam" id="PF00346"/>
    </source>
</evidence>
<comment type="cofactor">
    <cofactor evidence="5">
        <name>Fe cation</name>
        <dbReference type="ChEBI" id="CHEBI:24875"/>
    </cofactor>
</comment>
<dbReference type="OrthoDB" id="9801496at2"/>
<dbReference type="GO" id="GO:0005886">
    <property type="term" value="C:plasma membrane"/>
    <property type="evidence" value="ECO:0007669"/>
    <property type="project" value="UniProtKB-SubCell"/>
</dbReference>
<feature type="binding site" evidence="5">
    <location>
        <position position="520"/>
    </location>
    <ligand>
        <name>Fe cation</name>
        <dbReference type="ChEBI" id="CHEBI:24875"/>
    </ligand>
</feature>
<feature type="domain" description="NADH-quinone oxidoreductase subunit D" evidence="7">
    <location>
        <begin position="281"/>
        <end position="523"/>
    </location>
</feature>
<sequence>MIRKVLSAWVSLKSDRQGNLWGTVLPEQGPEVAQVVHGQLGLPLTMMVAVDERAKSGVYRLTYLFSLIDKPAFLALEMAVDGQAAEYPSWTPAVPAANWHEREARDLLGVVPVGHPDPRRLVLHGNWPHGYHPLRQDAPSEVAATAPRRFSFRPPGEEAMQIPVGPIHAGIIEPGHFRFTAVGEQIQALEANLFYTHRGIEKWCEGKPVMTVLAAAERLCGVCSLTNSLAFCQAVEAIAKVEVPPAARYGRVLLCELERLYNHIGDLGNICAGTAVALGTMAGTRIKEQLQQLNDALTGSRFLRGILVPGGLRRPLAAEGIDKVLREVRRDAAMLADTLLGHASFMDRLDHTGIVDRATAWRLGAVGVAARASGIDRDCRRDHPHAAYHELRWQVPVHQEGDVAARLKVRIEEIEQSLSLIEQARAALLAMATTTTTTMKPGDWAAVIDEYPAGRGWGVAESPRGETVHWLEIDAQGLVSRYRVRTGSYANWPVVVAAVPGNMVPDFPLINKSFELCYACSDR</sequence>
<dbReference type="InterPro" id="IPR001501">
    <property type="entry name" value="Ni-dep_hyd_lsu"/>
</dbReference>
<keyword evidence="2" id="KW-0813">Transport</keyword>
<dbReference type="GO" id="GO:0016151">
    <property type="term" value="F:nickel cation binding"/>
    <property type="evidence" value="ECO:0007669"/>
    <property type="project" value="InterPro"/>
</dbReference>
<dbReference type="InterPro" id="IPR052197">
    <property type="entry name" value="ComplexI_49kDa-like"/>
</dbReference>
<keyword evidence="4" id="KW-0520">NAD</keyword>
<dbReference type="GO" id="GO:0051287">
    <property type="term" value="F:NAD binding"/>
    <property type="evidence" value="ECO:0007669"/>
    <property type="project" value="InterPro"/>
</dbReference>
<organism evidence="8 9">
    <name type="scientific">Heliophilum fasciatum</name>
    <dbReference type="NCBI Taxonomy" id="35700"/>
    <lineage>
        <taxon>Bacteria</taxon>
        <taxon>Bacillati</taxon>
        <taxon>Bacillota</taxon>
        <taxon>Clostridia</taxon>
        <taxon>Eubacteriales</taxon>
        <taxon>Heliobacteriaceae</taxon>
        <taxon>Heliophilum</taxon>
    </lineage>
</organism>